<accession>A0A0Q0T1I7</accession>
<dbReference type="PANTHER" id="PTHR36917">
    <property type="entry name" value="INTRACELLULAR SEPTATION PROTEIN A-RELATED"/>
    <property type="match status" value="1"/>
</dbReference>
<evidence type="ECO:0000256" key="2">
    <source>
        <dbReference type="ARBA" id="ARBA00022692"/>
    </source>
</evidence>
<dbReference type="PANTHER" id="PTHR36917:SF1">
    <property type="entry name" value="INNER MEMBRANE-SPANNING PROTEIN YCIB"/>
    <property type="match status" value="1"/>
</dbReference>
<dbReference type="GO" id="GO:0005886">
    <property type="term" value="C:plasma membrane"/>
    <property type="evidence" value="ECO:0007669"/>
    <property type="project" value="TreeGrafter"/>
</dbReference>
<evidence type="ECO:0000256" key="1">
    <source>
        <dbReference type="ARBA" id="ARBA00022475"/>
    </source>
</evidence>
<evidence type="ECO:0000256" key="4">
    <source>
        <dbReference type="ARBA" id="ARBA00023136"/>
    </source>
</evidence>
<keyword evidence="1" id="KW-1003">Cell membrane</keyword>
<keyword evidence="2 5" id="KW-0812">Transmembrane</keyword>
<feature type="transmembrane region" description="Helical" evidence="5">
    <location>
        <begin position="7"/>
        <end position="38"/>
    </location>
</feature>
<dbReference type="RefSeq" id="WP_055103006.1">
    <property type="nucleotide sequence ID" value="NZ_LLWH01000165.1"/>
</dbReference>
<proteinExistence type="predicted"/>
<organism evidence="6 7">
    <name type="scientific">Pseudomonas endophytica</name>
    <dbReference type="NCBI Taxonomy" id="1563157"/>
    <lineage>
        <taxon>Bacteria</taxon>
        <taxon>Pseudomonadati</taxon>
        <taxon>Pseudomonadota</taxon>
        <taxon>Gammaproteobacteria</taxon>
        <taxon>Pseudomonadales</taxon>
        <taxon>Pseudomonadaceae</taxon>
        <taxon>Pseudomonas</taxon>
    </lineage>
</organism>
<dbReference type="STRING" id="1563157.AQS70_02265"/>
<feature type="transmembrane region" description="Helical" evidence="5">
    <location>
        <begin position="88"/>
        <end position="110"/>
    </location>
</feature>
<keyword evidence="7" id="KW-1185">Reference proteome</keyword>
<dbReference type="Proteomes" id="UP000050342">
    <property type="component" value="Unassembled WGS sequence"/>
</dbReference>
<dbReference type="AlphaFoldDB" id="A0A0Q0T1I7"/>
<comment type="caution">
    <text evidence="6">The sequence shown here is derived from an EMBL/GenBank/DDBJ whole genome shotgun (WGS) entry which is preliminary data.</text>
</comment>
<sequence>MSITKHWLFLSFGLLWRSFLLLQIYGLVFSLLIAKFLLSNSSVILIKPTLLYGSLALIIFIAQVGFKLNLLRAMLGKRLNLSQTQWRICALSLACLFATMATLNAVVAFSTSFDFWLYYKVFASPVLLVAGIFATSWVAISRDSIHQ</sequence>
<dbReference type="OrthoDB" id="6893642at2"/>
<evidence type="ECO:0008006" key="8">
    <source>
        <dbReference type="Google" id="ProtNLM"/>
    </source>
</evidence>
<feature type="transmembrane region" description="Helical" evidence="5">
    <location>
        <begin position="116"/>
        <end position="140"/>
    </location>
</feature>
<dbReference type="Pfam" id="PF04279">
    <property type="entry name" value="IspA"/>
    <property type="match status" value="1"/>
</dbReference>
<reference evidence="6 7" key="1">
    <citation type="submission" date="2015-10" db="EMBL/GenBank/DDBJ databases">
        <title>Pseudomonas helleri sp. nov. and Pseudomonas weihenstephanensis sp. nov., isolated from raw cows milk.</title>
        <authorList>
            <person name="Von Neubeck M."/>
            <person name="Huptas C."/>
            <person name="Wenning M."/>
            <person name="Scherer S."/>
        </authorList>
    </citation>
    <scope>NUCLEOTIDE SEQUENCE [LARGE SCALE GENOMIC DNA]</scope>
    <source>
        <strain evidence="6 7">BSTT44</strain>
    </source>
</reference>
<name>A0A0Q0T1I7_9PSED</name>
<feature type="transmembrane region" description="Helical" evidence="5">
    <location>
        <begin position="50"/>
        <end position="68"/>
    </location>
</feature>
<keyword evidence="3 5" id="KW-1133">Transmembrane helix</keyword>
<evidence type="ECO:0000256" key="5">
    <source>
        <dbReference type="SAM" id="Phobius"/>
    </source>
</evidence>
<evidence type="ECO:0000256" key="3">
    <source>
        <dbReference type="ARBA" id="ARBA00022989"/>
    </source>
</evidence>
<gene>
    <name evidence="6" type="ORF">AQS70_02265</name>
</gene>
<dbReference type="EMBL" id="LLWH01000165">
    <property type="protein sequence ID" value="KQB53597.1"/>
    <property type="molecule type" value="Genomic_DNA"/>
</dbReference>
<keyword evidence="4 5" id="KW-0472">Membrane</keyword>
<evidence type="ECO:0000313" key="7">
    <source>
        <dbReference type="Proteomes" id="UP000050342"/>
    </source>
</evidence>
<evidence type="ECO:0000313" key="6">
    <source>
        <dbReference type="EMBL" id="KQB53597.1"/>
    </source>
</evidence>
<dbReference type="InterPro" id="IPR006008">
    <property type="entry name" value="YciB"/>
</dbReference>
<protein>
    <recommendedName>
        <fullName evidence="8">Intracellular septation protein A</fullName>
    </recommendedName>
</protein>